<keyword evidence="3" id="KW-1185">Reference proteome</keyword>
<dbReference type="WBParaSite" id="NBR_0000545701-mRNA-1">
    <property type="protein sequence ID" value="NBR_0000545701-mRNA-1"/>
    <property type="gene ID" value="NBR_0000545701"/>
</dbReference>
<evidence type="ECO:0000313" key="3">
    <source>
        <dbReference type="Proteomes" id="UP000271162"/>
    </source>
</evidence>
<feature type="compositionally biased region" description="Basic and acidic residues" evidence="1">
    <location>
        <begin position="14"/>
        <end position="24"/>
    </location>
</feature>
<proteinExistence type="predicted"/>
<name>A0A0N4XSF5_NIPBR</name>
<reference evidence="4" key="1">
    <citation type="submission" date="2017-02" db="UniProtKB">
        <authorList>
            <consortium name="WormBaseParasite"/>
        </authorList>
    </citation>
    <scope>IDENTIFICATION</scope>
</reference>
<accession>A0A0N4XSF5</accession>
<dbReference type="AlphaFoldDB" id="A0A0N4XSF5"/>
<dbReference type="Proteomes" id="UP000271162">
    <property type="component" value="Unassembled WGS sequence"/>
</dbReference>
<sequence length="92" mass="10123">MDGDAPQPSTSHSSEAKDPTRSKLDRLVKKVGRKLLPKSGENIFVPSTMSPYVVHLLNATCMLVEGGYSLNTYQFQTLLNELHHPVAVTLNT</sequence>
<reference evidence="2 3" key="2">
    <citation type="submission" date="2018-11" db="EMBL/GenBank/DDBJ databases">
        <authorList>
            <consortium name="Pathogen Informatics"/>
        </authorList>
    </citation>
    <scope>NUCLEOTIDE SEQUENCE [LARGE SCALE GENOMIC DNA]</scope>
</reference>
<organism evidence="4">
    <name type="scientific">Nippostrongylus brasiliensis</name>
    <name type="common">Rat hookworm</name>
    <dbReference type="NCBI Taxonomy" id="27835"/>
    <lineage>
        <taxon>Eukaryota</taxon>
        <taxon>Metazoa</taxon>
        <taxon>Ecdysozoa</taxon>
        <taxon>Nematoda</taxon>
        <taxon>Chromadorea</taxon>
        <taxon>Rhabditida</taxon>
        <taxon>Rhabditina</taxon>
        <taxon>Rhabditomorpha</taxon>
        <taxon>Strongyloidea</taxon>
        <taxon>Heligmosomidae</taxon>
        <taxon>Nippostrongylus</taxon>
    </lineage>
</organism>
<evidence type="ECO:0000256" key="1">
    <source>
        <dbReference type="SAM" id="MobiDB-lite"/>
    </source>
</evidence>
<dbReference type="EMBL" id="UYSL01013249">
    <property type="protein sequence ID" value="VDL69048.1"/>
    <property type="molecule type" value="Genomic_DNA"/>
</dbReference>
<feature type="region of interest" description="Disordered" evidence="1">
    <location>
        <begin position="1"/>
        <end position="24"/>
    </location>
</feature>
<evidence type="ECO:0000313" key="2">
    <source>
        <dbReference type="EMBL" id="VDL69048.1"/>
    </source>
</evidence>
<evidence type="ECO:0000313" key="4">
    <source>
        <dbReference type="WBParaSite" id="NBR_0000545701-mRNA-1"/>
    </source>
</evidence>
<protein>
    <submittedName>
        <fullName evidence="4">Long-chain-fatty-acid--CoA ligase 1</fullName>
    </submittedName>
</protein>
<gene>
    <name evidence="2" type="ORF">NBR_LOCUS5459</name>
</gene>